<dbReference type="InterPro" id="IPR016696">
    <property type="entry name" value="TRAPP-I_su5"/>
</dbReference>
<organism evidence="9 10">
    <name type="scientific">Halteria grandinella</name>
    <dbReference type="NCBI Taxonomy" id="5974"/>
    <lineage>
        <taxon>Eukaryota</taxon>
        <taxon>Sar</taxon>
        <taxon>Alveolata</taxon>
        <taxon>Ciliophora</taxon>
        <taxon>Intramacronucleata</taxon>
        <taxon>Spirotrichea</taxon>
        <taxon>Stichotrichia</taxon>
        <taxon>Sporadotrichida</taxon>
        <taxon>Halteriidae</taxon>
        <taxon>Halteria</taxon>
    </lineage>
</organism>
<comment type="caution">
    <text evidence="9">The sequence shown here is derived from an EMBL/GenBank/DDBJ whole genome shotgun (WGS) entry which is preliminary data.</text>
</comment>
<dbReference type="Pfam" id="PF04051">
    <property type="entry name" value="TRAPP"/>
    <property type="match status" value="1"/>
</dbReference>
<dbReference type="PANTHER" id="PTHR20902:SF0">
    <property type="entry name" value="TRAFFICKING PROTEIN PARTICLE COMPLEX SUBUNIT 5"/>
    <property type="match status" value="1"/>
</dbReference>
<evidence type="ECO:0000256" key="1">
    <source>
        <dbReference type="ARBA" id="ARBA00004240"/>
    </source>
</evidence>
<dbReference type="InterPro" id="IPR024096">
    <property type="entry name" value="NO_sig/Golgi_transp_ligand-bd"/>
</dbReference>
<feature type="region of interest" description="Disordered" evidence="8">
    <location>
        <begin position="209"/>
        <end position="230"/>
    </location>
</feature>
<accession>A0A8J8T1E9</accession>
<evidence type="ECO:0000256" key="4">
    <source>
        <dbReference type="ARBA" id="ARBA00022824"/>
    </source>
</evidence>
<dbReference type="SUPFAM" id="SSF111126">
    <property type="entry name" value="Ligand-binding domain in the NO signalling and Golgi transport"/>
    <property type="match status" value="1"/>
</dbReference>
<sequence length="254" mass="27060">MKKGSAMNATLADFAFERTLKPRQEVSLSSFSFLFSEIVQQLMKSEKAASYHAHSGALTDPMLQSAGSGTCHLNNDLEHQLYQLGIPIGEKLLELLFYREKGGQGGACSSGKRETKLVSMLHLINGSVFKALFGRPADGLEQSIEDEDEYRILDRSPITNKFANLGKNSQLGQTNCAAFIAGLIEGMLCSAKLYAKVTAHLYGDEEAGAGGDAQATAEGEGAETPAGAGAGATSTTIYVIKFAKEVAVRERAGQ</sequence>
<proteinExistence type="inferred from homology"/>
<dbReference type="GO" id="GO:0005783">
    <property type="term" value="C:endoplasmic reticulum"/>
    <property type="evidence" value="ECO:0007669"/>
    <property type="project" value="UniProtKB-SubCell"/>
</dbReference>
<evidence type="ECO:0000256" key="5">
    <source>
        <dbReference type="ARBA" id="ARBA00022892"/>
    </source>
</evidence>
<dbReference type="CDD" id="cd14943">
    <property type="entry name" value="TRAPPC5_Trs31"/>
    <property type="match status" value="1"/>
</dbReference>
<dbReference type="PIRSF" id="PIRSF017479">
    <property type="entry name" value="TRAPP_I_complex_Trs31"/>
    <property type="match status" value="1"/>
</dbReference>
<dbReference type="OrthoDB" id="282549at2759"/>
<dbReference type="EMBL" id="RRYP01009991">
    <property type="protein sequence ID" value="TNV78692.1"/>
    <property type="molecule type" value="Genomic_DNA"/>
</dbReference>
<keyword evidence="10" id="KW-1185">Reference proteome</keyword>
<protein>
    <recommendedName>
        <fullName evidence="7">Trafficking protein particle complex subunit</fullName>
    </recommendedName>
</protein>
<evidence type="ECO:0000256" key="8">
    <source>
        <dbReference type="SAM" id="MobiDB-lite"/>
    </source>
</evidence>
<dbReference type="GO" id="GO:1990070">
    <property type="term" value="C:TRAPPI protein complex"/>
    <property type="evidence" value="ECO:0007669"/>
    <property type="project" value="TreeGrafter"/>
</dbReference>
<dbReference type="Gene3D" id="3.30.1380.20">
    <property type="entry name" value="Trafficking protein particle complex subunit 3"/>
    <property type="match status" value="1"/>
</dbReference>
<evidence type="ECO:0000256" key="2">
    <source>
        <dbReference type="ARBA" id="ARBA00006218"/>
    </source>
</evidence>
<evidence type="ECO:0000256" key="7">
    <source>
        <dbReference type="PIRNR" id="PIRNR017479"/>
    </source>
</evidence>
<dbReference type="PANTHER" id="PTHR20902">
    <property type="entry name" value="41-2 PROTEIN ANTIGEN-RELATED"/>
    <property type="match status" value="1"/>
</dbReference>
<dbReference type="AlphaFoldDB" id="A0A8J8T1E9"/>
<keyword evidence="5 7" id="KW-0931">ER-Golgi transport</keyword>
<keyword evidence="6 7" id="KW-0333">Golgi apparatus</keyword>
<gene>
    <name evidence="9" type="ORF">FGO68_gene8866</name>
</gene>
<evidence type="ECO:0000256" key="3">
    <source>
        <dbReference type="ARBA" id="ARBA00022448"/>
    </source>
</evidence>
<keyword evidence="3 7" id="KW-0813">Transport</keyword>
<dbReference type="InterPro" id="IPR007194">
    <property type="entry name" value="TRAPP_component"/>
</dbReference>
<dbReference type="Proteomes" id="UP000785679">
    <property type="component" value="Unassembled WGS sequence"/>
</dbReference>
<name>A0A8J8T1E9_HALGN</name>
<comment type="similarity">
    <text evidence="2 7">Belongs to the TRAPP small subunits family. BET3 subfamily.</text>
</comment>
<evidence type="ECO:0000313" key="9">
    <source>
        <dbReference type="EMBL" id="TNV78692.1"/>
    </source>
</evidence>
<keyword evidence="4 7" id="KW-0256">Endoplasmic reticulum</keyword>
<dbReference type="GO" id="GO:1990072">
    <property type="term" value="C:TRAPPIII protein complex"/>
    <property type="evidence" value="ECO:0007669"/>
    <property type="project" value="TreeGrafter"/>
</dbReference>
<feature type="compositionally biased region" description="Low complexity" evidence="8">
    <location>
        <begin position="212"/>
        <end position="230"/>
    </location>
</feature>
<evidence type="ECO:0000256" key="6">
    <source>
        <dbReference type="ARBA" id="ARBA00023034"/>
    </source>
</evidence>
<reference evidence="9" key="1">
    <citation type="submission" date="2019-06" db="EMBL/GenBank/DDBJ databases">
        <authorList>
            <person name="Zheng W."/>
        </authorList>
    </citation>
    <scope>NUCLEOTIDE SEQUENCE</scope>
    <source>
        <strain evidence="9">QDHG01</strain>
    </source>
</reference>
<evidence type="ECO:0000313" key="10">
    <source>
        <dbReference type="Proteomes" id="UP000785679"/>
    </source>
</evidence>
<dbReference type="GO" id="GO:0006888">
    <property type="term" value="P:endoplasmic reticulum to Golgi vesicle-mediated transport"/>
    <property type="evidence" value="ECO:0007669"/>
    <property type="project" value="TreeGrafter"/>
</dbReference>
<comment type="subcellular location">
    <subcellularLocation>
        <location evidence="1">Endoplasmic reticulum</location>
    </subcellularLocation>
    <subcellularLocation>
        <location evidence="7">Golgi apparatus</location>
        <location evidence="7">cis-Golgi network</location>
    </subcellularLocation>
</comment>
<comment type="subunit">
    <text evidence="7">Part of the multisubunit TRAPP (transport protein particle) complex.</text>
</comment>
<dbReference type="GO" id="GO:1990071">
    <property type="term" value="C:TRAPPII protein complex"/>
    <property type="evidence" value="ECO:0007669"/>
    <property type="project" value="TreeGrafter"/>
</dbReference>